<dbReference type="RefSeq" id="WP_260278181.1">
    <property type="nucleotide sequence ID" value="NZ_JANAVZ010000009.1"/>
</dbReference>
<protein>
    <recommendedName>
        <fullName evidence="3">Phage protein</fullName>
    </recommendedName>
</protein>
<accession>A0ABT2KEJ8</accession>
<dbReference type="EMBL" id="JANAVZ010000009">
    <property type="protein sequence ID" value="MCT4334265.1"/>
    <property type="molecule type" value="Genomic_DNA"/>
</dbReference>
<evidence type="ECO:0000313" key="2">
    <source>
        <dbReference type="Proteomes" id="UP001320702"/>
    </source>
</evidence>
<evidence type="ECO:0000313" key="1">
    <source>
        <dbReference type="EMBL" id="MCT4334265.1"/>
    </source>
</evidence>
<dbReference type="Proteomes" id="UP001320702">
    <property type="component" value="Unassembled WGS sequence"/>
</dbReference>
<name>A0ABT2KEJ8_9RHOB</name>
<comment type="caution">
    <text evidence="1">The sequence shown here is derived from an EMBL/GenBank/DDBJ whole genome shotgun (WGS) entry which is preliminary data.</text>
</comment>
<gene>
    <name evidence="1" type="ORF">MU516_15475</name>
</gene>
<evidence type="ECO:0008006" key="3">
    <source>
        <dbReference type="Google" id="ProtNLM"/>
    </source>
</evidence>
<reference evidence="1 2" key="1">
    <citation type="submission" date="2022-04" db="EMBL/GenBank/DDBJ databases">
        <title>Paracoccus sp. YLB-12 draft genome sequence.</title>
        <authorList>
            <person name="Yu L."/>
        </authorList>
    </citation>
    <scope>NUCLEOTIDE SEQUENCE [LARGE SCALE GENOMIC DNA]</scope>
    <source>
        <strain evidence="1 2">YLB-12</strain>
    </source>
</reference>
<keyword evidence="2" id="KW-1185">Reference proteome</keyword>
<organism evidence="1 2">
    <name type="scientific">Paracoccus maritimus</name>
    <dbReference type="NCBI Taxonomy" id="2933292"/>
    <lineage>
        <taxon>Bacteria</taxon>
        <taxon>Pseudomonadati</taxon>
        <taxon>Pseudomonadota</taxon>
        <taxon>Alphaproteobacteria</taxon>
        <taxon>Rhodobacterales</taxon>
        <taxon>Paracoccaceae</taxon>
        <taxon>Paracoccus</taxon>
    </lineage>
</organism>
<proteinExistence type="predicted"/>
<sequence length="79" mass="8482">MKNKLSDLNNHLFAQLERLSDEAIDGDSLEAEIKRTDAIVAVADQIVGNANLQLNAAKLWAQHGSQIMPMLPKIGGGDG</sequence>